<keyword evidence="3" id="KW-0238">DNA-binding</keyword>
<evidence type="ECO:0000313" key="7">
    <source>
        <dbReference type="Proteomes" id="UP000838748"/>
    </source>
</evidence>
<evidence type="ECO:0000256" key="3">
    <source>
        <dbReference type="ARBA" id="ARBA00023125"/>
    </source>
</evidence>
<keyword evidence="7" id="KW-1185">Reference proteome</keyword>
<keyword evidence="4" id="KW-0804">Transcription</keyword>
<dbReference type="SUPFAM" id="SSF46785">
    <property type="entry name" value="Winged helix' DNA-binding domain"/>
    <property type="match status" value="1"/>
</dbReference>
<dbReference type="InterPro" id="IPR005119">
    <property type="entry name" value="LysR_subst-bd"/>
</dbReference>
<comment type="similarity">
    <text evidence="1">Belongs to the LysR transcriptional regulatory family.</text>
</comment>
<keyword evidence="2" id="KW-0805">Transcription regulation</keyword>
<dbReference type="PROSITE" id="PS50931">
    <property type="entry name" value="HTH_LYSR"/>
    <property type="match status" value="1"/>
</dbReference>
<dbReference type="PRINTS" id="PR00039">
    <property type="entry name" value="HTHLYSR"/>
</dbReference>
<feature type="domain" description="HTH lysR-type" evidence="5">
    <location>
        <begin position="10"/>
        <end position="67"/>
    </location>
</feature>
<dbReference type="PANTHER" id="PTHR30126:SF40">
    <property type="entry name" value="HTH-TYPE TRANSCRIPTIONAL REGULATOR GLTR"/>
    <property type="match status" value="1"/>
</dbReference>
<proteinExistence type="inferred from homology"/>
<name>A0ABM8ZZ90_9VIBR</name>
<evidence type="ECO:0000259" key="5">
    <source>
        <dbReference type="PROSITE" id="PS50931"/>
    </source>
</evidence>
<evidence type="ECO:0000256" key="2">
    <source>
        <dbReference type="ARBA" id="ARBA00023015"/>
    </source>
</evidence>
<accession>A0ABM8ZZ90</accession>
<gene>
    <name evidence="6" type="ORF">VMF7928_00333</name>
</gene>
<dbReference type="PANTHER" id="PTHR30126">
    <property type="entry name" value="HTH-TYPE TRANSCRIPTIONAL REGULATOR"/>
    <property type="match status" value="1"/>
</dbReference>
<dbReference type="EMBL" id="CAKLDM010000001">
    <property type="protein sequence ID" value="CAH0536321.1"/>
    <property type="molecule type" value="Genomic_DNA"/>
</dbReference>
<protein>
    <recommendedName>
        <fullName evidence="5">HTH lysR-type domain-containing protein</fullName>
    </recommendedName>
</protein>
<evidence type="ECO:0000256" key="1">
    <source>
        <dbReference type="ARBA" id="ARBA00009437"/>
    </source>
</evidence>
<evidence type="ECO:0000313" key="6">
    <source>
        <dbReference type="EMBL" id="CAH0536321.1"/>
    </source>
</evidence>
<dbReference type="InterPro" id="IPR036390">
    <property type="entry name" value="WH_DNA-bd_sf"/>
</dbReference>
<organism evidence="6 7">
    <name type="scientific">Vibrio marisflavi CECT 7928</name>
    <dbReference type="NCBI Taxonomy" id="634439"/>
    <lineage>
        <taxon>Bacteria</taxon>
        <taxon>Pseudomonadati</taxon>
        <taxon>Pseudomonadota</taxon>
        <taxon>Gammaproteobacteria</taxon>
        <taxon>Vibrionales</taxon>
        <taxon>Vibrionaceae</taxon>
        <taxon>Vibrio</taxon>
    </lineage>
</organism>
<evidence type="ECO:0000256" key="4">
    <source>
        <dbReference type="ARBA" id="ARBA00023163"/>
    </source>
</evidence>
<sequence length="309" mass="34315">MAELIEIENIHTKIIKCFVSVYELGSISKAAQECNVSQPTISKAIKSLESQFCVGLFNRDTRLFSPTDAAKQLYPKCVELCSAAQAICSELEIIKGGNFGEIRIGFGKVIAPLGSLLISKIVSDRFNDVNVSVIAGNPTTLHRSLLQSDLDFFICHTEGYELLSNTEQLICKPFSGLKVDAVVAPKAKFLSTQSDITKYPWTFPKVEVLKTSQDSFYLNYYRKIKTSGSVLYEIDNADARMKLVLSGKAATVSASIQSKNYISTGQLKKLPIEIDHFPLSTFYLSTKQLSQKSQQILAVLKNYIEILNR</sequence>
<dbReference type="SUPFAM" id="SSF53850">
    <property type="entry name" value="Periplasmic binding protein-like II"/>
    <property type="match status" value="1"/>
</dbReference>
<dbReference type="Gene3D" id="1.10.10.10">
    <property type="entry name" value="Winged helix-like DNA-binding domain superfamily/Winged helix DNA-binding domain"/>
    <property type="match status" value="1"/>
</dbReference>
<dbReference type="InterPro" id="IPR000847">
    <property type="entry name" value="LysR_HTH_N"/>
</dbReference>
<dbReference type="InterPro" id="IPR036388">
    <property type="entry name" value="WH-like_DNA-bd_sf"/>
</dbReference>
<dbReference type="Pfam" id="PF03466">
    <property type="entry name" value="LysR_substrate"/>
    <property type="match status" value="1"/>
</dbReference>
<dbReference type="Pfam" id="PF00126">
    <property type="entry name" value="HTH_1"/>
    <property type="match status" value="1"/>
</dbReference>
<comment type="caution">
    <text evidence="6">The sequence shown here is derived from an EMBL/GenBank/DDBJ whole genome shotgun (WGS) entry which is preliminary data.</text>
</comment>
<dbReference type="RefSeq" id="WP_237359755.1">
    <property type="nucleotide sequence ID" value="NZ_CAKLDM010000001.1"/>
</dbReference>
<dbReference type="Proteomes" id="UP000838748">
    <property type="component" value="Unassembled WGS sequence"/>
</dbReference>
<reference evidence="6" key="1">
    <citation type="submission" date="2021-11" db="EMBL/GenBank/DDBJ databases">
        <authorList>
            <person name="Rodrigo-Torres L."/>
            <person name="Arahal R. D."/>
            <person name="Lucena T."/>
        </authorList>
    </citation>
    <scope>NUCLEOTIDE SEQUENCE</scope>
    <source>
        <strain evidence="6">CECT 7928</strain>
    </source>
</reference>